<dbReference type="EMBL" id="CP094984">
    <property type="protein sequence ID" value="UON92476.1"/>
    <property type="molecule type" value="Genomic_DNA"/>
</dbReference>
<protein>
    <submittedName>
        <fullName evidence="3">Uncharacterized protein</fullName>
    </submittedName>
</protein>
<gene>
    <name evidence="3" type="ORF">LJ755_13150</name>
    <name evidence="4" type="ORF">MUK71_02135</name>
</gene>
<evidence type="ECO:0000256" key="2">
    <source>
        <dbReference type="SAM" id="Phobius"/>
    </source>
</evidence>
<feature type="transmembrane region" description="Helical" evidence="2">
    <location>
        <begin position="69"/>
        <end position="93"/>
    </location>
</feature>
<evidence type="ECO:0000313" key="5">
    <source>
        <dbReference type="Proteomes" id="UP000829758"/>
    </source>
</evidence>
<dbReference type="Proteomes" id="UP000829758">
    <property type="component" value="Chromosome"/>
</dbReference>
<dbReference type="AlphaFoldDB" id="A0A9X1SAL0"/>
<keyword evidence="2" id="KW-0472">Membrane</keyword>
<dbReference type="Proteomes" id="UP001155145">
    <property type="component" value="Unassembled WGS sequence"/>
</dbReference>
<feature type="region of interest" description="Disordered" evidence="1">
    <location>
        <begin position="1"/>
        <end position="50"/>
    </location>
</feature>
<dbReference type="RefSeq" id="WP_227905048.1">
    <property type="nucleotide sequence ID" value="NZ_CP094984.1"/>
</dbReference>
<feature type="transmembrane region" description="Helical" evidence="2">
    <location>
        <begin position="105"/>
        <end position="131"/>
    </location>
</feature>
<keyword evidence="2" id="KW-0812">Transmembrane</keyword>
<organism evidence="3 6">
    <name type="scientific">Arthrobacter zhangbolii</name>
    <dbReference type="NCBI Taxonomy" id="2886936"/>
    <lineage>
        <taxon>Bacteria</taxon>
        <taxon>Bacillati</taxon>
        <taxon>Actinomycetota</taxon>
        <taxon>Actinomycetes</taxon>
        <taxon>Micrococcales</taxon>
        <taxon>Micrococcaceae</taxon>
        <taxon>Arthrobacter</taxon>
    </lineage>
</organism>
<keyword evidence="5" id="KW-1185">Reference proteome</keyword>
<reference evidence="3" key="1">
    <citation type="submission" date="2021-10" db="EMBL/GenBank/DDBJ databases">
        <title>Novel species in genus Arthrobacter.</title>
        <authorList>
            <person name="Liu Y."/>
        </authorList>
    </citation>
    <scope>NUCLEOTIDE SEQUENCE</scope>
    <source>
        <strain evidence="3">Zg-Y462</strain>
        <strain evidence="5">zg-Y462</strain>
    </source>
</reference>
<feature type="transmembrane region" description="Helical" evidence="2">
    <location>
        <begin position="143"/>
        <end position="164"/>
    </location>
</feature>
<keyword evidence="2" id="KW-1133">Transmembrane helix</keyword>
<evidence type="ECO:0000256" key="1">
    <source>
        <dbReference type="SAM" id="MobiDB-lite"/>
    </source>
</evidence>
<evidence type="ECO:0000313" key="4">
    <source>
        <dbReference type="EMBL" id="UON92476.1"/>
    </source>
</evidence>
<feature type="compositionally biased region" description="Basic and acidic residues" evidence="1">
    <location>
        <begin position="29"/>
        <end position="50"/>
    </location>
</feature>
<dbReference type="EMBL" id="JAJFZT010000008">
    <property type="protein sequence ID" value="MCC3273671.1"/>
    <property type="molecule type" value="Genomic_DNA"/>
</dbReference>
<accession>A0A9X1SAL0</accession>
<evidence type="ECO:0000313" key="3">
    <source>
        <dbReference type="EMBL" id="MCC3273671.1"/>
    </source>
</evidence>
<evidence type="ECO:0000313" key="6">
    <source>
        <dbReference type="Proteomes" id="UP001155145"/>
    </source>
</evidence>
<name>A0A9X1SAL0_9MICC</name>
<proteinExistence type="predicted"/>
<sequence length="226" mass="22623">MSTGASAAGDRARGQGIGAGRRAGADPTPDGRRSEDLRPDTTDVGDSSRQRVVEREKASFGGVKIGSAFFGWLTAIGTTVLLSALATALGAVLVANTDAGSADAAAVSVTGTIVLLVILFVAYYCGGYVAGRMARFNGMKQGIAVWVWALLIAVVAAIAAAIAGDQFNILVQLNGFPQIPALGGNAAASAVIAAVIAAAVALLGAVLGGLGGMRFHRRVDKAGLGD</sequence>
<feature type="transmembrane region" description="Helical" evidence="2">
    <location>
        <begin position="184"/>
        <end position="208"/>
    </location>
</feature>